<dbReference type="Proteomes" id="UP000193560">
    <property type="component" value="Unassembled WGS sequence"/>
</dbReference>
<dbReference type="Pfam" id="PF00583">
    <property type="entry name" value="Acetyltransf_1"/>
    <property type="match status" value="1"/>
</dbReference>
<dbReference type="AlphaFoldDB" id="A0A1X2IGL9"/>
<evidence type="ECO:0000313" key="4">
    <source>
        <dbReference type="EMBL" id="ORZ16217.1"/>
    </source>
</evidence>
<dbReference type="InterPro" id="IPR016181">
    <property type="entry name" value="Acyl_CoA_acyltransferase"/>
</dbReference>
<dbReference type="InterPro" id="IPR051635">
    <property type="entry name" value="SNAT-like"/>
</dbReference>
<feature type="domain" description="N-acetyltransferase" evidence="3">
    <location>
        <begin position="5"/>
        <end position="168"/>
    </location>
</feature>
<dbReference type="SUPFAM" id="SSF55729">
    <property type="entry name" value="Acyl-CoA N-acyltransferases (Nat)"/>
    <property type="match status" value="1"/>
</dbReference>
<dbReference type="STRING" id="90262.A0A1X2IGL9"/>
<accession>A0A1X2IGL9</accession>
<keyword evidence="1 4" id="KW-0808">Transferase</keyword>
<keyword evidence="5" id="KW-1185">Reference proteome</keyword>
<comment type="caution">
    <text evidence="4">The sequence shown here is derived from an EMBL/GenBank/DDBJ whole genome shotgun (WGS) entry which is preliminary data.</text>
</comment>
<keyword evidence="2 4" id="KW-0012">Acyltransferase</keyword>
<evidence type="ECO:0000256" key="2">
    <source>
        <dbReference type="ARBA" id="ARBA00023315"/>
    </source>
</evidence>
<name>A0A1X2IGL9_9FUNG</name>
<evidence type="ECO:0000313" key="5">
    <source>
        <dbReference type="Proteomes" id="UP000193560"/>
    </source>
</evidence>
<gene>
    <name evidence="4" type="ORF">BCR42DRAFT_414572</name>
</gene>
<dbReference type="OrthoDB" id="30840at2759"/>
<dbReference type="PANTHER" id="PTHR10908">
    <property type="entry name" value="SEROTONIN N-ACETYLTRANSFERASE"/>
    <property type="match status" value="1"/>
</dbReference>
<evidence type="ECO:0000259" key="3">
    <source>
        <dbReference type="PROSITE" id="PS51186"/>
    </source>
</evidence>
<dbReference type="GO" id="GO:0008080">
    <property type="term" value="F:N-acetyltransferase activity"/>
    <property type="evidence" value="ECO:0007669"/>
    <property type="project" value="UniProtKB-ARBA"/>
</dbReference>
<dbReference type="InterPro" id="IPR000182">
    <property type="entry name" value="GNAT_dom"/>
</dbReference>
<reference evidence="4 5" key="1">
    <citation type="submission" date="2016-07" db="EMBL/GenBank/DDBJ databases">
        <title>Pervasive Adenine N6-methylation of Active Genes in Fungi.</title>
        <authorList>
            <consortium name="DOE Joint Genome Institute"/>
            <person name="Mondo S.J."/>
            <person name="Dannebaum R.O."/>
            <person name="Kuo R.C."/>
            <person name="Labutti K."/>
            <person name="Haridas S."/>
            <person name="Kuo A."/>
            <person name="Salamov A."/>
            <person name="Ahrendt S.R."/>
            <person name="Lipzen A."/>
            <person name="Sullivan W."/>
            <person name="Andreopoulos W.B."/>
            <person name="Clum A."/>
            <person name="Lindquist E."/>
            <person name="Daum C."/>
            <person name="Ramamoorthy G.K."/>
            <person name="Gryganskyi A."/>
            <person name="Culley D."/>
            <person name="Magnuson J.K."/>
            <person name="James T.Y."/>
            <person name="O'Malley M.A."/>
            <person name="Stajich J.E."/>
            <person name="Spatafora J.W."/>
            <person name="Visel A."/>
            <person name="Grigoriev I.V."/>
        </authorList>
    </citation>
    <scope>NUCLEOTIDE SEQUENCE [LARGE SCALE GENOMIC DNA]</scope>
    <source>
        <strain evidence="4 5">NRRL 1336</strain>
    </source>
</reference>
<protein>
    <submittedName>
        <fullName evidence="4">Acyl-CoA N-acyltransferase</fullName>
    </submittedName>
</protein>
<dbReference type="Gene3D" id="3.40.630.30">
    <property type="match status" value="1"/>
</dbReference>
<dbReference type="CDD" id="cd04301">
    <property type="entry name" value="NAT_SF"/>
    <property type="match status" value="1"/>
</dbReference>
<dbReference type="PANTHER" id="PTHR10908:SF0">
    <property type="entry name" value="SEROTONIN N-ACETYLTRANSFERASE"/>
    <property type="match status" value="1"/>
</dbReference>
<proteinExistence type="predicted"/>
<dbReference type="PROSITE" id="PS51186">
    <property type="entry name" value="GNAT"/>
    <property type="match status" value="1"/>
</dbReference>
<sequence>MTINLDYNPATLADLDVITDLEARSYTSDEAATKENICLRIKNSQKAPHPELLFLVARQASTVVGFLCTTLADTDLVTEESMSQHAPSGKTVCLHSVCVSPEHRHQGIATSLLKHWINMHRTARLYRRIALLSRPTLVSFYCAVGFQKIGLSPIVHGPEPWIDCILDI</sequence>
<dbReference type="EMBL" id="MCGE01000011">
    <property type="protein sequence ID" value="ORZ16217.1"/>
    <property type="molecule type" value="Genomic_DNA"/>
</dbReference>
<organism evidence="4 5">
    <name type="scientific">Absidia repens</name>
    <dbReference type="NCBI Taxonomy" id="90262"/>
    <lineage>
        <taxon>Eukaryota</taxon>
        <taxon>Fungi</taxon>
        <taxon>Fungi incertae sedis</taxon>
        <taxon>Mucoromycota</taxon>
        <taxon>Mucoromycotina</taxon>
        <taxon>Mucoromycetes</taxon>
        <taxon>Mucorales</taxon>
        <taxon>Cunninghamellaceae</taxon>
        <taxon>Absidia</taxon>
    </lineage>
</organism>
<evidence type="ECO:0000256" key="1">
    <source>
        <dbReference type="ARBA" id="ARBA00022679"/>
    </source>
</evidence>